<evidence type="ECO:0000313" key="15">
    <source>
        <dbReference type="RefSeq" id="XP_018027584.1"/>
    </source>
</evidence>
<evidence type="ECO:0000256" key="5">
    <source>
        <dbReference type="ARBA" id="ARBA00016034"/>
    </source>
</evidence>
<dbReference type="GO" id="GO:0006606">
    <property type="term" value="P:protein import into nucleus"/>
    <property type="evidence" value="ECO:0007669"/>
    <property type="project" value="InterPro"/>
</dbReference>
<evidence type="ECO:0000256" key="12">
    <source>
        <dbReference type="SAM" id="MobiDB-lite"/>
    </source>
</evidence>
<dbReference type="PROSITE" id="PS51214">
    <property type="entry name" value="IBB"/>
    <property type="match status" value="1"/>
</dbReference>
<evidence type="ECO:0000256" key="11">
    <source>
        <dbReference type="PROSITE-ProRule" id="PRU00561"/>
    </source>
</evidence>
<dbReference type="GO" id="GO:0005737">
    <property type="term" value="C:cytoplasm"/>
    <property type="evidence" value="ECO:0007669"/>
    <property type="project" value="UniProtKB-SubCell"/>
</dbReference>
<evidence type="ECO:0000256" key="3">
    <source>
        <dbReference type="ARBA" id="ARBA00004496"/>
    </source>
</evidence>
<dbReference type="AlphaFoldDB" id="A0A8B7PN08"/>
<dbReference type="OrthoDB" id="10003593at2759"/>
<keyword evidence="8" id="KW-0694">RNA-binding</keyword>
<keyword evidence="9" id="KW-0539">Nucleus</keyword>
<evidence type="ECO:0000256" key="8">
    <source>
        <dbReference type="ARBA" id="ARBA00022884"/>
    </source>
</evidence>
<accession>A0A8B7PN08</accession>
<evidence type="ECO:0000256" key="1">
    <source>
        <dbReference type="ARBA" id="ARBA00003975"/>
    </source>
</evidence>
<protein>
    <recommendedName>
        <fullName evidence="5">Snurportin-1</fullName>
    </recommendedName>
    <alternativeName>
        <fullName evidence="10">RNA U transporter 1</fullName>
    </alternativeName>
</protein>
<dbReference type="Proteomes" id="UP000694843">
    <property type="component" value="Unplaced"/>
</dbReference>
<dbReference type="Pfam" id="PF11538">
    <property type="entry name" value="Snurportin1"/>
    <property type="match status" value="1"/>
</dbReference>
<dbReference type="PANTHER" id="PTHR13403">
    <property type="entry name" value="SNURPORTIN1 RNUT1 PROTEIN RNA, U TRANSPORTER 1"/>
    <property type="match status" value="1"/>
</dbReference>
<name>A0A8B7PN08_HYAAZ</name>
<dbReference type="PANTHER" id="PTHR13403:SF6">
    <property type="entry name" value="SNURPORTIN-1"/>
    <property type="match status" value="1"/>
</dbReference>
<dbReference type="InterPro" id="IPR047857">
    <property type="entry name" value="Snurportin1_C"/>
</dbReference>
<dbReference type="CTD" id="7354429"/>
<keyword evidence="14" id="KW-1185">Reference proteome</keyword>
<dbReference type="CDD" id="cd09232">
    <property type="entry name" value="Snurportin-1_C"/>
    <property type="match status" value="1"/>
</dbReference>
<comment type="subcellular location">
    <subcellularLocation>
        <location evidence="3">Cytoplasm</location>
    </subcellularLocation>
    <subcellularLocation>
        <location evidence="2">Nucleus</location>
    </subcellularLocation>
</comment>
<dbReference type="InterPro" id="IPR002652">
    <property type="entry name" value="Importin-a_IBB"/>
</dbReference>
<dbReference type="GeneID" id="108682852"/>
<organism evidence="14 15">
    <name type="scientific">Hyalella azteca</name>
    <name type="common">Amphipod</name>
    <dbReference type="NCBI Taxonomy" id="294128"/>
    <lineage>
        <taxon>Eukaryota</taxon>
        <taxon>Metazoa</taxon>
        <taxon>Ecdysozoa</taxon>
        <taxon>Arthropoda</taxon>
        <taxon>Crustacea</taxon>
        <taxon>Multicrustacea</taxon>
        <taxon>Malacostraca</taxon>
        <taxon>Eumalacostraca</taxon>
        <taxon>Peracarida</taxon>
        <taxon>Amphipoda</taxon>
        <taxon>Senticaudata</taxon>
        <taxon>Talitrida</taxon>
        <taxon>Talitroidea</taxon>
        <taxon>Hyalellidae</taxon>
        <taxon>Hyalella</taxon>
    </lineage>
</organism>
<evidence type="ECO:0000259" key="13">
    <source>
        <dbReference type="PROSITE" id="PS51214"/>
    </source>
</evidence>
<dbReference type="OMA" id="NWYVVPC"/>
<comment type="similarity">
    <text evidence="4">Belongs to the snurportin family.</text>
</comment>
<dbReference type="GO" id="GO:0003723">
    <property type="term" value="F:RNA binding"/>
    <property type="evidence" value="ECO:0007669"/>
    <property type="project" value="UniProtKB-KW"/>
</dbReference>
<gene>
    <name evidence="15" type="primary">LOC108682852</name>
</gene>
<dbReference type="RefSeq" id="XP_018027584.1">
    <property type="nucleotide sequence ID" value="XM_018172095.2"/>
</dbReference>
<reference evidence="15" key="1">
    <citation type="submission" date="2025-08" db="UniProtKB">
        <authorList>
            <consortium name="RefSeq"/>
        </authorList>
    </citation>
    <scope>IDENTIFICATION</scope>
    <source>
        <tissue evidence="15">Whole organism</tissue>
    </source>
</reference>
<evidence type="ECO:0000256" key="4">
    <source>
        <dbReference type="ARBA" id="ARBA00007540"/>
    </source>
</evidence>
<evidence type="ECO:0000256" key="9">
    <source>
        <dbReference type="ARBA" id="ARBA00023242"/>
    </source>
</evidence>
<dbReference type="KEGG" id="hazt:108682852"/>
<evidence type="ECO:0000313" key="14">
    <source>
        <dbReference type="Proteomes" id="UP000694843"/>
    </source>
</evidence>
<keyword evidence="6 11" id="KW-0813">Transport</keyword>
<keyword evidence="7" id="KW-0963">Cytoplasm</keyword>
<dbReference type="InterPro" id="IPR017336">
    <property type="entry name" value="Snurportin-1"/>
</dbReference>
<dbReference type="GO" id="GO:0005634">
    <property type="term" value="C:nucleus"/>
    <property type="evidence" value="ECO:0007669"/>
    <property type="project" value="UniProtKB-SubCell"/>
</dbReference>
<evidence type="ECO:0000256" key="7">
    <source>
        <dbReference type="ARBA" id="ARBA00022490"/>
    </source>
</evidence>
<dbReference type="Pfam" id="PF21974">
    <property type="entry name" value="SPN1_m3Gcap_bd"/>
    <property type="match status" value="1"/>
</dbReference>
<comment type="function">
    <text evidence="1">Functions as an U snRNP-specific nuclear import adapter. Involved in the trimethylguanosine (m3G)-cap-dependent nuclear import of U snRNPs. Binds specifically to the terminal m3G-cap U snRNAs.</text>
</comment>
<dbReference type="SUPFAM" id="SSF56091">
    <property type="entry name" value="DNA ligase/mRNA capping enzyme, catalytic domain"/>
    <property type="match status" value="1"/>
</dbReference>
<dbReference type="GO" id="GO:0061015">
    <property type="term" value="P:snRNA import into nucleus"/>
    <property type="evidence" value="ECO:0007669"/>
    <property type="project" value="InterPro"/>
</dbReference>
<feature type="domain" description="IBB" evidence="13">
    <location>
        <begin position="10"/>
        <end position="71"/>
    </location>
</feature>
<sequence length="394" mass="43870">MDEVLDSLNSFNVSSHHNSTHAEHPRFSNFKCKTSKSSQEARRKAVLAARSLARYDLLMHMRNVDEKLDPPTEISSSNTDSDVKDVIMEEVEMCYRRPKRYQDFLMLSEWLVEVPDTFASSYVVVPCPVGTRVLVVSGSGLTYMYGRNGKCMERFYSVLPGGCPVTSPRGYSMIDCIVSYETNTFYALDLIAWMNQSFMGCETQFRLQWLTSRLKESSPDPAVVSDDNAYRFVGLPHAPSTPENIQAMLQHPGLEGLPLDGLLFYHKEGHYTHGPTPLVGWLKAHMLPEILDVAVPEALMATRPRNYVSLPQHIAYGKQAREARLAANAAAKQQAQLAKNERRRQKNLAQANDMDTSGSLDSNASSSDPAQDQASSSPSSSEVPDLGDVNTDPR</sequence>
<feature type="compositionally biased region" description="Low complexity" evidence="12">
    <location>
        <begin position="355"/>
        <end position="381"/>
    </location>
</feature>
<dbReference type="Gene3D" id="3.30.470.30">
    <property type="entry name" value="DNA ligase/mRNA capping enzyme"/>
    <property type="match status" value="1"/>
</dbReference>
<feature type="region of interest" description="Disordered" evidence="12">
    <location>
        <begin position="333"/>
        <end position="394"/>
    </location>
</feature>
<proteinExistence type="inferred from homology"/>
<evidence type="ECO:0000256" key="6">
    <source>
        <dbReference type="ARBA" id="ARBA00022448"/>
    </source>
</evidence>
<dbReference type="InterPro" id="IPR024721">
    <property type="entry name" value="Snurportin-1_N"/>
</dbReference>
<evidence type="ECO:0000256" key="2">
    <source>
        <dbReference type="ARBA" id="ARBA00004123"/>
    </source>
</evidence>
<evidence type="ECO:0000256" key="10">
    <source>
        <dbReference type="ARBA" id="ARBA00031454"/>
    </source>
</evidence>
<dbReference type="GO" id="GO:0061608">
    <property type="term" value="F:nuclear import signal receptor activity"/>
    <property type="evidence" value="ECO:0007669"/>
    <property type="project" value="InterPro"/>
</dbReference>